<dbReference type="EMBL" id="KV907501">
    <property type="protein sequence ID" value="OOF94498.1"/>
    <property type="molecule type" value="Genomic_DNA"/>
</dbReference>
<feature type="signal peptide" evidence="1">
    <location>
        <begin position="1"/>
        <end position="17"/>
    </location>
</feature>
<gene>
    <name evidence="2" type="ORF">ASPCADRAFT_28796</name>
</gene>
<dbReference type="OrthoDB" id="1577640at2759"/>
<dbReference type="InterPro" id="IPR053137">
    <property type="entry name" value="NLR-like"/>
</dbReference>
<dbReference type="AlphaFoldDB" id="A0A1R3RJ54"/>
<evidence type="ECO:0000256" key="1">
    <source>
        <dbReference type="SAM" id="SignalP"/>
    </source>
</evidence>
<dbReference type="PANTHER" id="PTHR46082">
    <property type="entry name" value="ATP/GTP-BINDING PROTEIN-RELATED"/>
    <property type="match status" value="1"/>
</dbReference>
<dbReference type="STRING" id="602072.A0A1R3RJ54"/>
<feature type="non-terminal residue" evidence="2">
    <location>
        <position position="1"/>
    </location>
</feature>
<feature type="non-terminal residue" evidence="2">
    <location>
        <position position="301"/>
    </location>
</feature>
<evidence type="ECO:0000313" key="3">
    <source>
        <dbReference type="Proteomes" id="UP000188318"/>
    </source>
</evidence>
<sequence length="301" mass="32832">DYRVGWVCALSLELVAATSMLDVEHGMPSDFIWQPKFDHNQYFFGQIGSHNVVLVVLPEGVSGLTHAALATKLMANAFPSLGFALMVGIAGGVPSTTNDIRLGDVVVSTPVPGHPGVLQYDFGKTGPDGEFATTRALNRPPLEALTAISAMKRRYYMKRSVLTNLMSDILLKNPVMSEEFSHQGVDSDVLFRADHDHVAGSDCANCNRVMAMVRPPRPTSEPRIHYGLIGSGNQVIKNGRFRDRLREKHGILCFEMEGAGAVEAFPSLVIRGICDYADSHKNDLWQGYAALTAAAYARDLL</sequence>
<dbReference type="GO" id="GO:0003824">
    <property type="term" value="F:catalytic activity"/>
    <property type="evidence" value="ECO:0007669"/>
    <property type="project" value="InterPro"/>
</dbReference>
<dbReference type="OMA" id="ANCDRSK"/>
<feature type="chain" id="PRO_5012345202" evidence="1">
    <location>
        <begin position="18"/>
        <end position="301"/>
    </location>
</feature>
<dbReference type="InterPro" id="IPR035994">
    <property type="entry name" value="Nucleoside_phosphorylase_sf"/>
</dbReference>
<dbReference type="GO" id="GO:0009116">
    <property type="term" value="P:nucleoside metabolic process"/>
    <property type="evidence" value="ECO:0007669"/>
    <property type="project" value="InterPro"/>
</dbReference>
<dbReference type="Proteomes" id="UP000188318">
    <property type="component" value="Unassembled WGS sequence"/>
</dbReference>
<reference evidence="3" key="1">
    <citation type="journal article" date="2017" name="Genome Biol.">
        <title>Comparative genomics reveals high biological diversity and specific adaptations in the industrially and medically important fungal genus Aspergillus.</title>
        <authorList>
            <person name="de Vries R.P."/>
            <person name="Riley R."/>
            <person name="Wiebenga A."/>
            <person name="Aguilar-Osorio G."/>
            <person name="Amillis S."/>
            <person name="Uchima C.A."/>
            <person name="Anderluh G."/>
            <person name="Asadollahi M."/>
            <person name="Askin M."/>
            <person name="Barry K."/>
            <person name="Battaglia E."/>
            <person name="Bayram O."/>
            <person name="Benocci T."/>
            <person name="Braus-Stromeyer S.A."/>
            <person name="Caldana C."/>
            <person name="Canovas D."/>
            <person name="Cerqueira G.C."/>
            <person name="Chen F."/>
            <person name="Chen W."/>
            <person name="Choi C."/>
            <person name="Clum A."/>
            <person name="Dos Santos R.A."/>
            <person name="Damasio A.R."/>
            <person name="Diallinas G."/>
            <person name="Emri T."/>
            <person name="Fekete E."/>
            <person name="Flipphi M."/>
            <person name="Freyberg S."/>
            <person name="Gallo A."/>
            <person name="Gournas C."/>
            <person name="Habgood R."/>
            <person name="Hainaut M."/>
            <person name="Harispe M.L."/>
            <person name="Henrissat B."/>
            <person name="Hilden K.S."/>
            <person name="Hope R."/>
            <person name="Hossain A."/>
            <person name="Karabika E."/>
            <person name="Karaffa L."/>
            <person name="Karanyi Z."/>
            <person name="Krasevec N."/>
            <person name="Kuo A."/>
            <person name="Kusch H."/>
            <person name="LaButti K."/>
            <person name="Lagendijk E.L."/>
            <person name="Lapidus A."/>
            <person name="Levasseur A."/>
            <person name="Lindquist E."/>
            <person name="Lipzen A."/>
            <person name="Logrieco A.F."/>
            <person name="MacCabe A."/>
            <person name="Maekelae M.R."/>
            <person name="Malavazi I."/>
            <person name="Melin P."/>
            <person name="Meyer V."/>
            <person name="Mielnichuk N."/>
            <person name="Miskei M."/>
            <person name="Molnar A.P."/>
            <person name="Mule G."/>
            <person name="Ngan C.Y."/>
            <person name="Orejas M."/>
            <person name="Orosz E."/>
            <person name="Ouedraogo J.P."/>
            <person name="Overkamp K.M."/>
            <person name="Park H.-S."/>
            <person name="Perrone G."/>
            <person name="Piumi F."/>
            <person name="Punt P.J."/>
            <person name="Ram A.F."/>
            <person name="Ramon A."/>
            <person name="Rauscher S."/>
            <person name="Record E."/>
            <person name="Riano-Pachon D.M."/>
            <person name="Robert V."/>
            <person name="Roehrig J."/>
            <person name="Ruller R."/>
            <person name="Salamov A."/>
            <person name="Salih N.S."/>
            <person name="Samson R.A."/>
            <person name="Sandor E."/>
            <person name="Sanguinetti M."/>
            <person name="Schuetze T."/>
            <person name="Sepcic K."/>
            <person name="Shelest E."/>
            <person name="Sherlock G."/>
            <person name="Sophianopoulou V."/>
            <person name="Squina F.M."/>
            <person name="Sun H."/>
            <person name="Susca A."/>
            <person name="Todd R.B."/>
            <person name="Tsang A."/>
            <person name="Unkles S.E."/>
            <person name="van de Wiele N."/>
            <person name="van Rossen-Uffink D."/>
            <person name="Oliveira J.V."/>
            <person name="Vesth T.C."/>
            <person name="Visser J."/>
            <person name="Yu J.-H."/>
            <person name="Zhou M."/>
            <person name="Andersen M.R."/>
            <person name="Archer D.B."/>
            <person name="Baker S.E."/>
            <person name="Benoit I."/>
            <person name="Brakhage A.A."/>
            <person name="Braus G.H."/>
            <person name="Fischer R."/>
            <person name="Frisvad J.C."/>
            <person name="Goldman G.H."/>
            <person name="Houbraken J."/>
            <person name="Oakley B."/>
            <person name="Pocsi I."/>
            <person name="Scazzocchio C."/>
            <person name="Seiboth B."/>
            <person name="vanKuyk P.A."/>
            <person name="Wortman J."/>
            <person name="Dyer P.S."/>
            <person name="Grigoriev I.V."/>
        </authorList>
    </citation>
    <scope>NUCLEOTIDE SEQUENCE [LARGE SCALE GENOMIC DNA]</scope>
    <source>
        <strain evidence="3">ITEM 5010</strain>
    </source>
</reference>
<name>A0A1R3RJ54_ASPC5</name>
<protein>
    <submittedName>
        <fullName evidence="2">Uncharacterized protein</fullName>
    </submittedName>
</protein>
<dbReference type="PANTHER" id="PTHR46082:SF11">
    <property type="entry name" value="AAA+ ATPASE DOMAIN-CONTAINING PROTEIN-RELATED"/>
    <property type="match status" value="1"/>
</dbReference>
<keyword evidence="1" id="KW-0732">Signal</keyword>
<dbReference type="SUPFAM" id="SSF53167">
    <property type="entry name" value="Purine and uridine phosphorylases"/>
    <property type="match status" value="1"/>
</dbReference>
<accession>A0A1R3RJ54</accession>
<proteinExistence type="predicted"/>
<keyword evidence="3" id="KW-1185">Reference proteome</keyword>
<evidence type="ECO:0000313" key="2">
    <source>
        <dbReference type="EMBL" id="OOF94498.1"/>
    </source>
</evidence>
<dbReference type="VEuPathDB" id="FungiDB:ASPCADRAFT_28796"/>
<organism evidence="2 3">
    <name type="scientific">Aspergillus carbonarius (strain ITEM 5010)</name>
    <dbReference type="NCBI Taxonomy" id="602072"/>
    <lineage>
        <taxon>Eukaryota</taxon>
        <taxon>Fungi</taxon>
        <taxon>Dikarya</taxon>
        <taxon>Ascomycota</taxon>
        <taxon>Pezizomycotina</taxon>
        <taxon>Eurotiomycetes</taxon>
        <taxon>Eurotiomycetidae</taxon>
        <taxon>Eurotiales</taxon>
        <taxon>Aspergillaceae</taxon>
        <taxon>Aspergillus</taxon>
        <taxon>Aspergillus subgen. Circumdati</taxon>
    </lineage>
</organism>
<dbReference type="Gene3D" id="3.40.50.1580">
    <property type="entry name" value="Nucleoside phosphorylase domain"/>
    <property type="match status" value="1"/>
</dbReference>